<reference evidence="2 3" key="1">
    <citation type="journal article" date="2012" name="J. Bacteriol.">
        <title>Complete Genome Sequence of Mycobacterium vaccae Type Strain ATCC 25954.</title>
        <authorList>
            <person name="Ho Y.S."/>
            <person name="Adroub S.A."/>
            <person name="Abadi M."/>
            <person name="Al Alwan B."/>
            <person name="Alkhateeb R."/>
            <person name="Gao G."/>
            <person name="Ragab A."/>
            <person name="Ali S."/>
            <person name="van Soolingen D."/>
            <person name="Bitter W."/>
            <person name="Pain A."/>
            <person name="Abdallah A.M."/>
        </authorList>
    </citation>
    <scope>NUCLEOTIDE SEQUENCE [LARGE SCALE GENOMIC DNA]</scope>
    <source>
        <strain evidence="2 3">ATCC 25954</strain>
    </source>
</reference>
<dbReference type="Pfam" id="PF11716">
    <property type="entry name" value="MDMPI_N"/>
    <property type="match status" value="1"/>
</dbReference>
<dbReference type="Proteomes" id="UP000006072">
    <property type="component" value="Unassembled WGS sequence"/>
</dbReference>
<dbReference type="NCBIfam" id="TIGR03083">
    <property type="entry name" value="maleylpyruvate isomerase family mycothiol-dependent enzyme"/>
    <property type="match status" value="1"/>
</dbReference>
<accession>K0VK60</accession>
<evidence type="ECO:0000313" key="2">
    <source>
        <dbReference type="EMBL" id="EJZ11454.1"/>
    </source>
</evidence>
<dbReference type="EMBL" id="ALQA01000008">
    <property type="protein sequence ID" value="EJZ11454.1"/>
    <property type="molecule type" value="Genomic_DNA"/>
</dbReference>
<sequence>MRQSKTEVWSFVHAERARLADDLATLAWHDWSTPSLCPGWDVHDVVAHLVDAATTSRLSFARRMLSARFDFDADNAAGIGRERRTDPQETLAAFRSVARLTRTPPAPRATRLVEAIVHGEDIRRPLGITAGYDVTAASAALAYQLRTAVAMGGGRERAAGLRLVATDSPFEAGRGDTVRAGTVDLLLAVSGRPVPGVPIG</sequence>
<gene>
    <name evidence="2" type="ORF">MVAC_05407</name>
</gene>
<dbReference type="Gene3D" id="1.20.120.450">
    <property type="entry name" value="dinb family like domain"/>
    <property type="match status" value="1"/>
</dbReference>
<feature type="domain" description="Mycothiol-dependent maleylpyruvate isomerase metal-binding" evidence="1">
    <location>
        <begin position="12"/>
        <end position="106"/>
    </location>
</feature>
<dbReference type="HOGENOM" id="CLU_094601_1_0_11"/>
<dbReference type="InterPro" id="IPR017517">
    <property type="entry name" value="Maleyloyr_isom"/>
</dbReference>
<dbReference type="InterPro" id="IPR034660">
    <property type="entry name" value="DinB/YfiT-like"/>
</dbReference>
<dbReference type="PATRIC" id="fig|1194972.3.peg.1094"/>
<dbReference type="SUPFAM" id="SSF109854">
    <property type="entry name" value="DinB/YfiT-like putative metalloenzymes"/>
    <property type="match status" value="1"/>
</dbReference>
<organism evidence="2 3">
    <name type="scientific">Mycolicibacterium vaccae ATCC 25954</name>
    <dbReference type="NCBI Taxonomy" id="1194972"/>
    <lineage>
        <taxon>Bacteria</taxon>
        <taxon>Bacillati</taxon>
        <taxon>Actinomycetota</taxon>
        <taxon>Actinomycetes</taxon>
        <taxon>Mycobacteriales</taxon>
        <taxon>Mycobacteriaceae</taxon>
        <taxon>Mycolicibacterium</taxon>
    </lineage>
</organism>
<evidence type="ECO:0000259" key="1">
    <source>
        <dbReference type="Pfam" id="PF11716"/>
    </source>
</evidence>
<dbReference type="AlphaFoldDB" id="K0VK60"/>
<dbReference type="eggNOG" id="ENOG50314EV">
    <property type="taxonomic scope" value="Bacteria"/>
</dbReference>
<evidence type="ECO:0000313" key="3">
    <source>
        <dbReference type="Proteomes" id="UP000006072"/>
    </source>
</evidence>
<dbReference type="InterPro" id="IPR024344">
    <property type="entry name" value="MDMPI_metal-binding"/>
</dbReference>
<protein>
    <recommendedName>
        <fullName evidence="1">Mycothiol-dependent maleylpyruvate isomerase metal-binding domain-containing protein</fullName>
    </recommendedName>
</protein>
<comment type="caution">
    <text evidence="2">The sequence shown here is derived from an EMBL/GenBank/DDBJ whole genome shotgun (WGS) entry which is preliminary data.</text>
</comment>
<dbReference type="GO" id="GO:0046872">
    <property type="term" value="F:metal ion binding"/>
    <property type="evidence" value="ECO:0007669"/>
    <property type="project" value="InterPro"/>
</dbReference>
<keyword evidence="3" id="KW-1185">Reference proteome</keyword>
<dbReference type="RefSeq" id="WP_003930700.1">
    <property type="nucleotide sequence ID" value="NZ_JH814691.1"/>
</dbReference>
<name>K0VK60_MYCVA</name>
<proteinExistence type="predicted"/>